<organism evidence="3 4">
    <name type="scientific">Gemmobacter denitrificans</name>
    <dbReference type="NCBI Taxonomy" id="3123040"/>
    <lineage>
        <taxon>Bacteria</taxon>
        <taxon>Pseudomonadati</taxon>
        <taxon>Pseudomonadota</taxon>
        <taxon>Alphaproteobacteria</taxon>
        <taxon>Rhodobacterales</taxon>
        <taxon>Paracoccaceae</taxon>
        <taxon>Gemmobacter</taxon>
    </lineage>
</organism>
<reference evidence="3" key="1">
    <citation type="submission" date="2024-02" db="EMBL/GenBank/DDBJ databases">
        <title>Genome sequences of strain Gemmobacter sp. JM10B15.</title>
        <authorList>
            <person name="Zhang M."/>
        </authorList>
    </citation>
    <scope>NUCLEOTIDE SEQUENCE</scope>
    <source>
        <strain evidence="3">JM10B15</strain>
    </source>
</reference>
<dbReference type="InterPro" id="IPR018511">
    <property type="entry name" value="Hemolysin-typ_Ca-bd_CS"/>
</dbReference>
<protein>
    <submittedName>
        <fullName evidence="3">Calcium-binding protein</fullName>
    </submittedName>
</protein>
<dbReference type="PANTHER" id="PTHR38340:SF1">
    <property type="entry name" value="S-LAYER PROTEIN"/>
    <property type="match status" value="1"/>
</dbReference>
<dbReference type="Pfam" id="PF00353">
    <property type="entry name" value="HemolysinCabind"/>
    <property type="match status" value="3"/>
</dbReference>
<dbReference type="RefSeq" id="WP_335418208.1">
    <property type="nucleotide sequence ID" value="NZ_JBALHR010000001.1"/>
</dbReference>
<dbReference type="InterPro" id="IPR050557">
    <property type="entry name" value="RTX_toxin/Mannuronan_C5-epim"/>
</dbReference>
<dbReference type="PROSITE" id="PS00330">
    <property type="entry name" value="HEMOLYSIN_CALCIUM"/>
    <property type="match status" value="2"/>
</dbReference>
<evidence type="ECO:0000313" key="4">
    <source>
        <dbReference type="Proteomes" id="UP001431963"/>
    </source>
</evidence>
<dbReference type="Proteomes" id="UP001431963">
    <property type="component" value="Unassembled WGS sequence"/>
</dbReference>
<evidence type="ECO:0000256" key="1">
    <source>
        <dbReference type="ARBA" id="ARBA00004613"/>
    </source>
</evidence>
<dbReference type="InterPro" id="IPR011049">
    <property type="entry name" value="Serralysin-like_metalloprot_C"/>
</dbReference>
<comment type="caution">
    <text evidence="3">The sequence shown here is derived from an EMBL/GenBank/DDBJ whole genome shotgun (WGS) entry which is preliminary data.</text>
</comment>
<sequence>MAAITMEFPMNTVQFLLGSLTAVTQVSGGGNNVTVTHGSDLELVFTGQGLSLDGLDPVAGRVSRIDAYQLIDGITTLVGTLEVSDPEGWLFSRDGLHAGYRAEGHRISGSAGFDVISGGAGADRVFPRGGEDRIFAGAGNDKVSIEAFVLGGVAPPMEVDGGTGRDELEIFGSQGKIDLRSVQISGFETISADTGTVITLGAQQLLDIGSIGFFGTGVTWRVIQSAARLDLRPIDSVVFDLLQFELVGRNGADVQFAHDQIGAVMKGRGGADRLTGGNGRDDLYGGAQSDRLVGRDGADNLIGGLGADTLIGGEGNDRLWGGSGRDLFVFGAESGEDEIVDFSAFGPTSDRIDLRGVAGITGFRDLMRNHLVVDGDDLILQLGGANRVELENTARADLDAGDFLFSS</sequence>
<dbReference type="SUPFAM" id="SSF51120">
    <property type="entry name" value="beta-Roll"/>
    <property type="match status" value="2"/>
</dbReference>
<dbReference type="PANTHER" id="PTHR38340">
    <property type="entry name" value="S-LAYER PROTEIN"/>
    <property type="match status" value="1"/>
</dbReference>
<dbReference type="InterPro" id="IPR001343">
    <property type="entry name" value="Hemolysn_Ca-bd"/>
</dbReference>
<dbReference type="PRINTS" id="PR00313">
    <property type="entry name" value="CABNDNGRPT"/>
</dbReference>
<accession>A0ABU8BPU8</accession>
<dbReference type="EMBL" id="JBALHR010000001">
    <property type="protein sequence ID" value="MEH7826713.1"/>
    <property type="molecule type" value="Genomic_DNA"/>
</dbReference>
<keyword evidence="2" id="KW-0964">Secreted</keyword>
<evidence type="ECO:0000313" key="3">
    <source>
        <dbReference type="EMBL" id="MEH7826713.1"/>
    </source>
</evidence>
<gene>
    <name evidence="3" type="ORF">V6590_00970</name>
</gene>
<proteinExistence type="predicted"/>
<dbReference type="Gene3D" id="2.150.10.10">
    <property type="entry name" value="Serralysin-like metalloprotease, C-terminal"/>
    <property type="match status" value="2"/>
</dbReference>
<name>A0ABU8BPU8_9RHOB</name>
<keyword evidence="4" id="KW-1185">Reference proteome</keyword>
<evidence type="ECO:0000256" key="2">
    <source>
        <dbReference type="ARBA" id="ARBA00022525"/>
    </source>
</evidence>
<comment type="subcellular location">
    <subcellularLocation>
        <location evidence="1">Secreted</location>
    </subcellularLocation>
</comment>